<accession>A0A8J6J9W4</accession>
<dbReference type="NCBIfam" id="TIGR00675">
    <property type="entry name" value="dcm"/>
    <property type="match status" value="1"/>
</dbReference>
<dbReference type="Pfam" id="PF00145">
    <property type="entry name" value="DNA_methylase"/>
    <property type="match status" value="1"/>
</dbReference>
<dbReference type="GO" id="GO:0003677">
    <property type="term" value="F:DNA binding"/>
    <property type="evidence" value="ECO:0007669"/>
    <property type="project" value="TreeGrafter"/>
</dbReference>
<dbReference type="InterPro" id="IPR029063">
    <property type="entry name" value="SAM-dependent_MTases_sf"/>
</dbReference>
<dbReference type="Gene3D" id="3.40.50.150">
    <property type="entry name" value="Vaccinia Virus protein VP39"/>
    <property type="match status" value="1"/>
</dbReference>
<evidence type="ECO:0000256" key="7">
    <source>
        <dbReference type="RuleBase" id="RU000417"/>
    </source>
</evidence>
<dbReference type="EC" id="2.1.1.37" evidence="7"/>
<evidence type="ECO:0000313" key="9">
    <source>
        <dbReference type="Proteomes" id="UP000607645"/>
    </source>
</evidence>
<dbReference type="RefSeq" id="WP_186918158.1">
    <property type="nucleotide sequence ID" value="NZ_JACOPQ010000001.1"/>
</dbReference>
<dbReference type="GO" id="GO:0003886">
    <property type="term" value="F:DNA (cytosine-5-)-methyltransferase activity"/>
    <property type="evidence" value="ECO:0007669"/>
    <property type="project" value="UniProtKB-EC"/>
</dbReference>
<evidence type="ECO:0000313" key="8">
    <source>
        <dbReference type="EMBL" id="MBC5735496.1"/>
    </source>
</evidence>
<keyword evidence="3 5" id="KW-0949">S-adenosyl-L-methionine</keyword>
<dbReference type="GO" id="GO:0009307">
    <property type="term" value="P:DNA restriction-modification system"/>
    <property type="evidence" value="ECO:0007669"/>
    <property type="project" value="UniProtKB-KW"/>
</dbReference>
<dbReference type="Proteomes" id="UP000607645">
    <property type="component" value="Unassembled WGS sequence"/>
</dbReference>
<keyword evidence="9" id="KW-1185">Reference proteome</keyword>
<keyword evidence="1 5" id="KW-0489">Methyltransferase</keyword>
<sequence length="349" mass="38565">MDKSFAPIAVDLFCGCGGVTEGLKQAGFTVIAAVDNNSICYKTYILNHPNVTFFNKDIRKTSAQSIKKLLCGQKLDLLVVCAPCQPFSRLNKSVKPDERVYLILQSIRFARVLRPQYIFFENVPGLSKNNIVMDTLKGGLEKLGYVLTSPVVVDAADYEVPQRRARCIIVASQKKVDPFILPPPVTPNGNRKTVRQTIADLPEAPIGENFEDPLHFSRKHSSKALERLRHISHDGGSRNELPASLVLACHKKLEDAGEPKHYCDVYGRMRWDSVSPTLTTGCTDITKGRYAHPCKDRAITLREAALLQTFPLTYKFSGTPGEVAMQIGNAVPVNLVKNLAGAFLPKGEK</sequence>
<comment type="catalytic activity">
    <reaction evidence="7">
        <text>a 2'-deoxycytidine in DNA + S-adenosyl-L-methionine = a 5-methyl-2'-deoxycytidine in DNA + S-adenosyl-L-homocysteine + H(+)</text>
        <dbReference type="Rhea" id="RHEA:13681"/>
        <dbReference type="Rhea" id="RHEA-COMP:11369"/>
        <dbReference type="Rhea" id="RHEA-COMP:11370"/>
        <dbReference type="ChEBI" id="CHEBI:15378"/>
        <dbReference type="ChEBI" id="CHEBI:57856"/>
        <dbReference type="ChEBI" id="CHEBI:59789"/>
        <dbReference type="ChEBI" id="CHEBI:85452"/>
        <dbReference type="ChEBI" id="CHEBI:85454"/>
        <dbReference type="EC" id="2.1.1.37"/>
    </reaction>
</comment>
<gene>
    <name evidence="8" type="ORF">H8S62_00555</name>
</gene>
<dbReference type="PRINTS" id="PR00105">
    <property type="entry name" value="C5METTRFRASE"/>
</dbReference>
<name>A0A8J6J9W4_9FIRM</name>
<comment type="caution">
    <text evidence="8">The sequence shown here is derived from an EMBL/GenBank/DDBJ whole genome shotgun (WGS) entry which is preliminary data.</text>
</comment>
<dbReference type="InterPro" id="IPR050390">
    <property type="entry name" value="C5-Methyltransferase"/>
</dbReference>
<protein>
    <recommendedName>
        <fullName evidence="7">Cytosine-specific methyltransferase</fullName>
        <ecNumber evidence="7">2.1.1.37</ecNumber>
    </recommendedName>
</protein>
<dbReference type="PANTHER" id="PTHR10629">
    <property type="entry name" value="CYTOSINE-SPECIFIC METHYLTRANSFERASE"/>
    <property type="match status" value="1"/>
</dbReference>
<evidence type="ECO:0000256" key="1">
    <source>
        <dbReference type="ARBA" id="ARBA00022603"/>
    </source>
</evidence>
<evidence type="ECO:0000256" key="6">
    <source>
        <dbReference type="RuleBase" id="RU000416"/>
    </source>
</evidence>
<keyword evidence="2 5" id="KW-0808">Transferase</keyword>
<dbReference type="EMBL" id="JACOPQ010000001">
    <property type="protein sequence ID" value="MBC5735496.1"/>
    <property type="molecule type" value="Genomic_DNA"/>
</dbReference>
<dbReference type="GO" id="GO:0044027">
    <property type="term" value="P:negative regulation of gene expression via chromosomal CpG island methylation"/>
    <property type="evidence" value="ECO:0007669"/>
    <property type="project" value="TreeGrafter"/>
</dbReference>
<dbReference type="GO" id="GO:0032259">
    <property type="term" value="P:methylation"/>
    <property type="evidence" value="ECO:0007669"/>
    <property type="project" value="UniProtKB-KW"/>
</dbReference>
<dbReference type="SUPFAM" id="SSF53335">
    <property type="entry name" value="S-adenosyl-L-methionine-dependent methyltransferases"/>
    <property type="match status" value="1"/>
</dbReference>
<dbReference type="PROSITE" id="PS51679">
    <property type="entry name" value="SAM_MT_C5"/>
    <property type="match status" value="1"/>
</dbReference>
<evidence type="ECO:0000256" key="5">
    <source>
        <dbReference type="PROSITE-ProRule" id="PRU01016"/>
    </source>
</evidence>
<evidence type="ECO:0000256" key="2">
    <source>
        <dbReference type="ARBA" id="ARBA00022679"/>
    </source>
</evidence>
<dbReference type="Gene3D" id="3.90.120.10">
    <property type="entry name" value="DNA Methylase, subunit A, domain 2"/>
    <property type="match status" value="1"/>
</dbReference>
<feature type="active site" evidence="5">
    <location>
        <position position="84"/>
    </location>
</feature>
<dbReference type="AlphaFoldDB" id="A0A8J6J9W4"/>
<dbReference type="InterPro" id="IPR001525">
    <property type="entry name" value="C5_MeTfrase"/>
</dbReference>
<dbReference type="PROSITE" id="PS00094">
    <property type="entry name" value="C5_MTASE_1"/>
    <property type="match status" value="1"/>
</dbReference>
<dbReference type="InterPro" id="IPR018117">
    <property type="entry name" value="C5_DNA_meth_AS"/>
</dbReference>
<keyword evidence="4" id="KW-0680">Restriction system</keyword>
<comment type="similarity">
    <text evidence="5 6">Belongs to the class I-like SAM-binding methyltransferase superfamily. C5-methyltransferase family.</text>
</comment>
<proteinExistence type="inferred from homology"/>
<organism evidence="8 9">
    <name type="scientific">Lawsonibacter faecis</name>
    <dbReference type="NCBI Taxonomy" id="2763052"/>
    <lineage>
        <taxon>Bacteria</taxon>
        <taxon>Bacillati</taxon>
        <taxon>Bacillota</taxon>
        <taxon>Clostridia</taxon>
        <taxon>Eubacteriales</taxon>
        <taxon>Oscillospiraceae</taxon>
        <taxon>Lawsonibacter</taxon>
    </lineage>
</organism>
<dbReference type="PANTHER" id="PTHR10629:SF52">
    <property type="entry name" value="DNA (CYTOSINE-5)-METHYLTRANSFERASE 1"/>
    <property type="match status" value="1"/>
</dbReference>
<evidence type="ECO:0000256" key="3">
    <source>
        <dbReference type="ARBA" id="ARBA00022691"/>
    </source>
</evidence>
<reference evidence="8" key="1">
    <citation type="submission" date="2020-08" db="EMBL/GenBank/DDBJ databases">
        <title>Genome public.</title>
        <authorList>
            <person name="Liu C."/>
            <person name="Sun Q."/>
        </authorList>
    </citation>
    <scope>NUCLEOTIDE SEQUENCE</scope>
    <source>
        <strain evidence="8">NSJ-52</strain>
    </source>
</reference>
<evidence type="ECO:0000256" key="4">
    <source>
        <dbReference type="ARBA" id="ARBA00022747"/>
    </source>
</evidence>